<dbReference type="Gene3D" id="2.30.30.140">
    <property type="match status" value="1"/>
</dbReference>
<dbReference type="Proteomes" id="UP000626092">
    <property type="component" value="Unassembled WGS sequence"/>
</dbReference>
<protein>
    <recommendedName>
        <fullName evidence="2">PWWP domain-containing protein</fullName>
    </recommendedName>
</protein>
<evidence type="ECO:0000313" key="3">
    <source>
        <dbReference type="EMBL" id="KAF7140741.1"/>
    </source>
</evidence>
<reference evidence="3" key="1">
    <citation type="submission" date="2019-11" db="EMBL/GenBank/DDBJ databases">
        <authorList>
            <person name="Liu Y."/>
            <person name="Hou J."/>
            <person name="Li T.-Q."/>
            <person name="Guan C.-H."/>
            <person name="Wu X."/>
            <person name="Wu H.-Z."/>
            <person name="Ling F."/>
            <person name="Zhang R."/>
            <person name="Shi X.-G."/>
            <person name="Ren J.-P."/>
            <person name="Chen E.-F."/>
            <person name="Sun J.-M."/>
        </authorList>
    </citation>
    <scope>NUCLEOTIDE SEQUENCE</scope>
    <source>
        <strain evidence="3">Adult_tree_wgs_1</strain>
        <tissue evidence="3">Leaves</tissue>
    </source>
</reference>
<dbReference type="OrthoDB" id="641149at2759"/>
<name>A0A834GWW3_RHOSS</name>
<dbReference type="InterPro" id="IPR000313">
    <property type="entry name" value="PWWP_dom"/>
</dbReference>
<keyword evidence="4" id="KW-1185">Reference proteome</keyword>
<evidence type="ECO:0000259" key="2">
    <source>
        <dbReference type="PROSITE" id="PS50812"/>
    </source>
</evidence>
<dbReference type="Pfam" id="PF00855">
    <property type="entry name" value="PWWP"/>
    <property type="match status" value="1"/>
</dbReference>
<evidence type="ECO:0000313" key="4">
    <source>
        <dbReference type="Proteomes" id="UP000626092"/>
    </source>
</evidence>
<dbReference type="CDD" id="cd05162">
    <property type="entry name" value="PWWP"/>
    <property type="match status" value="1"/>
</dbReference>
<dbReference type="EMBL" id="WJXA01000006">
    <property type="protein sequence ID" value="KAF7140741.1"/>
    <property type="molecule type" value="Genomic_DNA"/>
</dbReference>
<gene>
    <name evidence="3" type="ORF">RHSIM_Rhsim06G0072100</name>
</gene>
<organism evidence="3 4">
    <name type="scientific">Rhododendron simsii</name>
    <name type="common">Sims's rhododendron</name>
    <dbReference type="NCBI Taxonomy" id="118357"/>
    <lineage>
        <taxon>Eukaryota</taxon>
        <taxon>Viridiplantae</taxon>
        <taxon>Streptophyta</taxon>
        <taxon>Embryophyta</taxon>
        <taxon>Tracheophyta</taxon>
        <taxon>Spermatophyta</taxon>
        <taxon>Magnoliopsida</taxon>
        <taxon>eudicotyledons</taxon>
        <taxon>Gunneridae</taxon>
        <taxon>Pentapetalae</taxon>
        <taxon>asterids</taxon>
        <taxon>Ericales</taxon>
        <taxon>Ericaceae</taxon>
        <taxon>Ericoideae</taxon>
        <taxon>Rhodoreae</taxon>
        <taxon>Rhododendron</taxon>
    </lineage>
</organism>
<dbReference type="AlphaFoldDB" id="A0A834GWW3"/>
<dbReference type="SUPFAM" id="SSF63748">
    <property type="entry name" value="Tudor/PWWP/MBT"/>
    <property type="match status" value="1"/>
</dbReference>
<dbReference type="InterPro" id="IPR053063">
    <property type="entry name" value="PWWP_domain_containing_PDP"/>
</dbReference>
<feature type="domain" description="PWWP" evidence="2">
    <location>
        <begin position="32"/>
        <end position="94"/>
    </location>
</feature>
<comment type="caution">
    <text evidence="3">The sequence shown here is derived from an EMBL/GenBank/DDBJ whole genome shotgun (WGS) entry which is preliminary data.</text>
</comment>
<sequence length="177" mass="19996">MKRKRHSANGSYADKEDGGGAACNQTSKEVVLGDLIWVSLHGSSWWPAQVFDDNAVSRRNKPRKRSTGEVLVRLYGSYKYMYVDPIKCRSEFDNILKQNNGNYSEIFERALEQDLARVRSLGGNAKKGSILQEPIERRMKVMQRLGLTALSGSLFHQNGHIDPDLSSAVNSRPFFFL</sequence>
<accession>A0A834GWW3</accession>
<feature type="region of interest" description="Disordered" evidence="1">
    <location>
        <begin position="1"/>
        <end position="20"/>
    </location>
</feature>
<dbReference type="PANTHER" id="PTHR42851">
    <property type="entry name" value="ALDOLASE-RELATED"/>
    <property type="match status" value="1"/>
</dbReference>
<evidence type="ECO:0000256" key="1">
    <source>
        <dbReference type="SAM" id="MobiDB-lite"/>
    </source>
</evidence>
<dbReference type="PANTHER" id="PTHR42851:SF13">
    <property type="entry name" value="OS08G0477800 PROTEIN"/>
    <property type="match status" value="1"/>
</dbReference>
<dbReference type="PROSITE" id="PS50812">
    <property type="entry name" value="PWWP"/>
    <property type="match status" value="1"/>
</dbReference>
<proteinExistence type="predicted"/>